<sequence length="76" mass="8801">MYFSNHFIQTPEQPWPVLQERFCIPMYTSPPARDSVTVSSEIINCSKKSMNDMKLIISFDSRQHYVLKCFAAANPN</sequence>
<evidence type="ECO:0000313" key="2">
    <source>
        <dbReference type="Proteomes" id="UP001151699"/>
    </source>
</evidence>
<gene>
    <name evidence="1" type="ORF">Bhyg_09594</name>
</gene>
<dbReference type="Proteomes" id="UP001151699">
    <property type="component" value="Chromosome B"/>
</dbReference>
<protein>
    <submittedName>
        <fullName evidence="1">Uncharacterized protein</fullName>
    </submittedName>
</protein>
<dbReference type="EMBL" id="WJQU01000002">
    <property type="protein sequence ID" value="KAJ6644625.1"/>
    <property type="molecule type" value="Genomic_DNA"/>
</dbReference>
<keyword evidence="2" id="KW-1185">Reference proteome</keyword>
<reference evidence="1" key="1">
    <citation type="submission" date="2022-07" db="EMBL/GenBank/DDBJ databases">
        <authorList>
            <person name="Trinca V."/>
            <person name="Uliana J.V.C."/>
            <person name="Torres T.T."/>
            <person name="Ward R.J."/>
            <person name="Monesi N."/>
        </authorList>
    </citation>
    <scope>NUCLEOTIDE SEQUENCE</scope>
    <source>
        <strain evidence="1">HSMRA1968</strain>
        <tissue evidence="1">Whole embryos</tissue>
    </source>
</reference>
<name>A0A9Q0S627_9DIPT</name>
<proteinExistence type="predicted"/>
<organism evidence="1 2">
    <name type="scientific">Pseudolycoriella hygida</name>
    <dbReference type="NCBI Taxonomy" id="35572"/>
    <lineage>
        <taxon>Eukaryota</taxon>
        <taxon>Metazoa</taxon>
        <taxon>Ecdysozoa</taxon>
        <taxon>Arthropoda</taxon>
        <taxon>Hexapoda</taxon>
        <taxon>Insecta</taxon>
        <taxon>Pterygota</taxon>
        <taxon>Neoptera</taxon>
        <taxon>Endopterygota</taxon>
        <taxon>Diptera</taxon>
        <taxon>Nematocera</taxon>
        <taxon>Sciaroidea</taxon>
        <taxon>Sciaridae</taxon>
        <taxon>Pseudolycoriella</taxon>
    </lineage>
</organism>
<accession>A0A9Q0S627</accession>
<comment type="caution">
    <text evidence="1">The sequence shown here is derived from an EMBL/GenBank/DDBJ whole genome shotgun (WGS) entry which is preliminary data.</text>
</comment>
<evidence type="ECO:0000313" key="1">
    <source>
        <dbReference type="EMBL" id="KAJ6644625.1"/>
    </source>
</evidence>
<dbReference type="AlphaFoldDB" id="A0A9Q0S627"/>